<feature type="region of interest" description="Disordered" evidence="1">
    <location>
        <begin position="197"/>
        <end position="370"/>
    </location>
</feature>
<feature type="compositionally biased region" description="Acidic residues" evidence="1">
    <location>
        <begin position="1"/>
        <end position="18"/>
    </location>
</feature>
<reference evidence="2 3" key="1">
    <citation type="submission" date="2018-08" db="EMBL/GenBank/DDBJ databases">
        <title>Genomic investigation of the strawberry pathogen Phytophthora fragariae indicates pathogenicity is determined by transcriptional variation in three key races.</title>
        <authorList>
            <person name="Adams T.M."/>
            <person name="Armitage A.D."/>
            <person name="Sobczyk M.K."/>
            <person name="Bates H.J."/>
            <person name="Dunwell J.M."/>
            <person name="Nellist C.F."/>
            <person name="Harrison R.J."/>
        </authorList>
    </citation>
    <scope>NUCLEOTIDE SEQUENCE [LARGE SCALE GENOMIC DNA]</scope>
    <source>
        <strain evidence="2 3">NOV-27</strain>
    </source>
</reference>
<evidence type="ECO:0000256" key="1">
    <source>
        <dbReference type="SAM" id="MobiDB-lite"/>
    </source>
</evidence>
<sequence length="370" mass="39376">MDGDEDMGCDSTPEDATPDDIASRRATVAVAVGKKEEQCLTMEMIATAVAMQIVPTTHRRATVRAVSSSGAAASPDGVTAAADASASVAGEAVPSPDVRQELENEIDRAADDVVRAVIVQRVEAAELGLVQFTDEDVKREQAKSVMVQTLKQKGTYRGQRVFTGEDGIVHAEVGEGESRMILPARWRRTLREEAIAAADIDPEDEESVPQEMPNADSEVSGAAQPDTVAVEADEQRPTDSSQQVQPGVEAAPTSAPRRAGQKRKQAAKPVAQQGHPDEADDATDAATTTSRRKKARPARTASSSTQRDGVASRTRARIRQAPYTNEEAAGDRAGRDESPVRAYARAGVLDPESSYEVADQDADAMMEVSP</sequence>
<comment type="caution">
    <text evidence="2">The sequence shown here is derived from an EMBL/GenBank/DDBJ whole genome shotgun (WGS) entry which is preliminary data.</text>
</comment>
<dbReference type="Proteomes" id="UP000433483">
    <property type="component" value="Unassembled WGS sequence"/>
</dbReference>
<evidence type="ECO:0000313" key="2">
    <source>
        <dbReference type="EMBL" id="KAE9167098.1"/>
    </source>
</evidence>
<feature type="compositionally biased region" description="Basic and acidic residues" evidence="1">
    <location>
        <begin position="329"/>
        <end position="339"/>
    </location>
</feature>
<gene>
    <name evidence="2" type="ORF">PF005_g28913</name>
</gene>
<keyword evidence="3" id="KW-1185">Reference proteome</keyword>
<proteinExistence type="predicted"/>
<dbReference type="AlphaFoldDB" id="A0A6A3VGR8"/>
<dbReference type="OrthoDB" id="115435at2759"/>
<organism evidence="2 3">
    <name type="scientific">Phytophthora fragariae</name>
    <dbReference type="NCBI Taxonomy" id="53985"/>
    <lineage>
        <taxon>Eukaryota</taxon>
        <taxon>Sar</taxon>
        <taxon>Stramenopiles</taxon>
        <taxon>Oomycota</taxon>
        <taxon>Peronosporomycetes</taxon>
        <taxon>Peronosporales</taxon>
        <taxon>Peronosporaceae</taxon>
        <taxon>Phytophthora</taxon>
    </lineage>
</organism>
<feature type="non-terminal residue" evidence="2">
    <location>
        <position position="370"/>
    </location>
</feature>
<dbReference type="EMBL" id="QXGB01004209">
    <property type="protein sequence ID" value="KAE9167098.1"/>
    <property type="molecule type" value="Genomic_DNA"/>
</dbReference>
<protein>
    <submittedName>
        <fullName evidence="2">Uncharacterized protein</fullName>
    </submittedName>
</protein>
<feature type="region of interest" description="Disordered" evidence="1">
    <location>
        <begin position="1"/>
        <end position="24"/>
    </location>
</feature>
<evidence type="ECO:0000313" key="3">
    <source>
        <dbReference type="Proteomes" id="UP000433483"/>
    </source>
</evidence>
<name>A0A6A3VGR8_9STRA</name>
<accession>A0A6A3VGR8</accession>